<dbReference type="PANTHER" id="PTHR30448:SF0">
    <property type="entry name" value="RNASE ADAPTER PROTEIN RAPZ"/>
    <property type="match status" value="1"/>
</dbReference>
<evidence type="ECO:0000256" key="1">
    <source>
        <dbReference type="ARBA" id="ARBA00022741"/>
    </source>
</evidence>
<dbReference type="Gene3D" id="3.40.50.300">
    <property type="entry name" value="P-loop containing nucleotide triphosphate hydrolases"/>
    <property type="match status" value="1"/>
</dbReference>
<dbReference type="Pfam" id="PF22740">
    <property type="entry name" value="PapZ_C"/>
    <property type="match status" value="1"/>
</dbReference>
<dbReference type="SUPFAM" id="SSF52540">
    <property type="entry name" value="P-loop containing nucleoside triphosphate hydrolases"/>
    <property type="match status" value="1"/>
</dbReference>
<organism evidence="7 8">
    <name type="scientific">Ruegeria haliotis</name>
    <dbReference type="NCBI Taxonomy" id="2747601"/>
    <lineage>
        <taxon>Bacteria</taxon>
        <taxon>Pseudomonadati</taxon>
        <taxon>Pseudomonadota</taxon>
        <taxon>Alphaproteobacteria</taxon>
        <taxon>Rhodobacterales</taxon>
        <taxon>Roseobacteraceae</taxon>
        <taxon>Ruegeria</taxon>
    </lineage>
</organism>
<dbReference type="RefSeq" id="WP_176866520.1">
    <property type="nucleotide sequence ID" value="NZ_JABXWT010000012.1"/>
</dbReference>
<reference evidence="7 8" key="1">
    <citation type="submission" date="2020-06" db="EMBL/GenBank/DDBJ databases">
        <authorList>
            <person name="Cao W.R."/>
        </authorList>
    </citation>
    <scope>NUCLEOTIDE SEQUENCE [LARGE SCALE GENOMIC DNA]</scope>
    <source>
        <strain evidence="7 8">B1Z28</strain>
    </source>
</reference>
<dbReference type="EMBL" id="JABXWT010000012">
    <property type="protein sequence ID" value="NVO57448.1"/>
    <property type="molecule type" value="Genomic_DNA"/>
</dbReference>
<evidence type="ECO:0000256" key="2">
    <source>
        <dbReference type="ARBA" id="ARBA00022840"/>
    </source>
</evidence>
<gene>
    <name evidence="7" type="primary">rapZ</name>
    <name evidence="7" type="ORF">HW561_16755</name>
</gene>
<evidence type="ECO:0000256" key="3">
    <source>
        <dbReference type="ARBA" id="ARBA00023134"/>
    </source>
</evidence>
<dbReference type="Pfam" id="PF03668">
    <property type="entry name" value="RapZ-like_N"/>
    <property type="match status" value="1"/>
</dbReference>
<dbReference type="InterPro" id="IPR005337">
    <property type="entry name" value="RapZ-like"/>
</dbReference>
<keyword evidence="1 4" id="KW-0547">Nucleotide-binding</keyword>
<feature type="binding site" evidence="4">
    <location>
        <begin position="12"/>
        <end position="19"/>
    </location>
    <ligand>
        <name>ATP</name>
        <dbReference type="ChEBI" id="CHEBI:30616"/>
    </ligand>
</feature>
<protein>
    <submittedName>
        <fullName evidence="7">RNase adapter RapZ</fullName>
    </submittedName>
</protein>
<dbReference type="HAMAP" id="MF_00636">
    <property type="entry name" value="RapZ_like"/>
    <property type="match status" value="1"/>
</dbReference>
<evidence type="ECO:0000259" key="5">
    <source>
        <dbReference type="Pfam" id="PF03668"/>
    </source>
</evidence>
<accession>A0ABX2PTF7</accession>
<feature type="domain" description="RapZ-like N-terminal" evidence="5">
    <location>
        <begin position="7"/>
        <end position="157"/>
    </location>
</feature>
<keyword evidence="2 4" id="KW-0067">ATP-binding</keyword>
<evidence type="ECO:0000256" key="4">
    <source>
        <dbReference type="HAMAP-Rule" id="MF_00636"/>
    </source>
</evidence>
<evidence type="ECO:0000259" key="6">
    <source>
        <dbReference type="Pfam" id="PF22740"/>
    </source>
</evidence>
<name>A0ABX2PTF7_9RHOB</name>
<dbReference type="InterPro" id="IPR027417">
    <property type="entry name" value="P-loop_NTPase"/>
</dbReference>
<keyword evidence="8" id="KW-1185">Reference proteome</keyword>
<evidence type="ECO:0000313" key="7">
    <source>
        <dbReference type="EMBL" id="NVO57448.1"/>
    </source>
</evidence>
<dbReference type="InterPro" id="IPR053931">
    <property type="entry name" value="RapZ_C"/>
</dbReference>
<dbReference type="PANTHER" id="PTHR30448">
    <property type="entry name" value="RNASE ADAPTER PROTEIN RAPZ"/>
    <property type="match status" value="1"/>
</dbReference>
<feature type="domain" description="RapZ C-terminal" evidence="6">
    <location>
        <begin position="165"/>
        <end position="284"/>
    </location>
</feature>
<proteinExistence type="inferred from homology"/>
<sequence>MTPQRRIVLVTGPSGAGRSTAIHVLEDLGFEAIDNLPMGLLSRLLDGAESDRPMALGIDARNRDFSTIGFIELAAKLGRMEQVDLTVLYLDCSDDILLRRFSETRRRHPVAKDAGPETGVRQEKELLAPIREIADTLIDTSALNIHQLREEVEHWFAPRGGRHLAVSIESFSYKRGLPRSLDMVFDCRFLANPYWRPELRAADGRNPDVASYVQSDTNYEPFFDRVVDLVKLLLPAFRAEGKAHLSVAFGCTGGQHRSVAMAEAVAKALAEGGQQVAIRHREIERRSLDVRLD</sequence>
<dbReference type="Proteomes" id="UP000630805">
    <property type="component" value="Unassembled WGS sequence"/>
</dbReference>
<dbReference type="PIRSF" id="PIRSF005052">
    <property type="entry name" value="P-loopkin"/>
    <property type="match status" value="1"/>
</dbReference>
<feature type="binding site" evidence="4">
    <location>
        <begin position="59"/>
        <end position="62"/>
    </location>
    <ligand>
        <name>GTP</name>
        <dbReference type="ChEBI" id="CHEBI:37565"/>
    </ligand>
</feature>
<keyword evidence="3 4" id="KW-0342">GTP-binding</keyword>
<comment type="caution">
    <text evidence="7">The sequence shown here is derived from an EMBL/GenBank/DDBJ whole genome shotgun (WGS) entry which is preliminary data.</text>
</comment>
<dbReference type="InterPro" id="IPR053930">
    <property type="entry name" value="RapZ-like_N"/>
</dbReference>
<dbReference type="NCBIfam" id="NF003828">
    <property type="entry name" value="PRK05416.1"/>
    <property type="match status" value="1"/>
</dbReference>
<evidence type="ECO:0000313" key="8">
    <source>
        <dbReference type="Proteomes" id="UP000630805"/>
    </source>
</evidence>